<dbReference type="OMA" id="CHSEHTY"/>
<keyword evidence="4" id="KW-0805">Transcription regulation</keyword>
<dbReference type="AlphaFoldDB" id="A0A0B2VPU8"/>
<dbReference type="GO" id="GO:0003746">
    <property type="term" value="F:translation elongation factor activity"/>
    <property type="evidence" value="ECO:0007669"/>
    <property type="project" value="UniProtKB-KW"/>
</dbReference>
<protein>
    <submittedName>
        <fullName evidence="7">Negative elongation factor D</fullName>
    </submittedName>
</protein>
<dbReference type="PANTHER" id="PTHR12144">
    <property type="entry name" value="NEGATIVE ELONGATION FACTOR D"/>
    <property type="match status" value="1"/>
</dbReference>
<evidence type="ECO:0000256" key="1">
    <source>
        <dbReference type="ARBA" id="ARBA00004123"/>
    </source>
</evidence>
<dbReference type="GO" id="GO:0003723">
    <property type="term" value="F:RNA binding"/>
    <property type="evidence" value="ECO:0007669"/>
    <property type="project" value="TreeGrafter"/>
</dbReference>
<keyword evidence="7" id="KW-0251">Elongation factor</keyword>
<organism evidence="7 8">
    <name type="scientific">Toxocara canis</name>
    <name type="common">Canine roundworm</name>
    <dbReference type="NCBI Taxonomy" id="6265"/>
    <lineage>
        <taxon>Eukaryota</taxon>
        <taxon>Metazoa</taxon>
        <taxon>Ecdysozoa</taxon>
        <taxon>Nematoda</taxon>
        <taxon>Chromadorea</taxon>
        <taxon>Rhabditida</taxon>
        <taxon>Spirurina</taxon>
        <taxon>Ascaridomorpha</taxon>
        <taxon>Ascaridoidea</taxon>
        <taxon>Toxocaridae</taxon>
        <taxon>Toxocara</taxon>
    </lineage>
</organism>
<comment type="similarity">
    <text evidence="2">Belongs to the NELF-D family.</text>
</comment>
<keyword evidence="7" id="KW-0648">Protein biosynthesis</keyword>
<reference evidence="7 8" key="1">
    <citation type="submission" date="2014-11" db="EMBL/GenBank/DDBJ databases">
        <title>Genetic blueprint of the zoonotic pathogen Toxocara canis.</title>
        <authorList>
            <person name="Zhu X.-Q."/>
            <person name="Korhonen P.K."/>
            <person name="Cai H."/>
            <person name="Young N.D."/>
            <person name="Nejsum P."/>
            <person name="von Samson-Himmelstjerna G."/>
            <person name="Boag P.R."/>
            <person name="Tan P."/>
            <person name="Li Q."/>
            <person name="Min J."/>
            <person name="Yang Y."/>
            <person name="Wang X."/>
            <person name="Fang X."/>
            <person name="Hall R.S."/>
            <person name="Hofmann A."/>
            <person name="Sternberg P.W."/>
            <person name="Jex A.R."/>
            <person name="Gasser R.B."/>
        </authorList>
    </citation>
    <scope>NUCLEOTIDE SEQUENCE [LARGE SCALE GENOMIC DNA]</scope>
    <source>
        <strain evidence="7">PN_DK_2014</strain>
    </source>
</reference>
<evidence type="ECO:0000256" key="2">
    <source>
        <dbReference type="ARBA" id="ARBA00005726"/>
    </source>
</evidence>
<evidence type="ECO:0000313" key="8">
    <source>
        <dbReference type="Proteomes" id="UP000031036"/>
    </source>
</evidence>
<evidence type="ECO:0000256" key="5">
    <source>
        <dbReference type="ARBA" id="ARBA00023163"/>
    </source>
</evidence>
<dbReference type="OrthoDB" id="511287at2759"/>
<dbReference type="STRING" id="6265.A0A0B2VPU8"/>
<keyword evidence="5" id="KW-0804">Transcription</keyword>
<proteinExistence type="inferred from homology"/>
<dbReference type="EMBL" id="JPKZ01001192">
    <property type="protein sequence ID" value="KHN83457.1"/>
    <property type="molecule type" value="Genomic_DNA"/>
</dbReference>
<keyword evidence="8" id="KW-1185">Reference proteome</keyword>
<dbReference type="PANTHER" id="PTHR12144:SF0">
    <property type="entry name" value="NEGATIVE ELONGATION FACTOR C_D"/>
    <property type="match status" value="1"/>
</dbReference>
<dbReference type="InterPro" id="IPR006942">
    <property type="entry name" value="TH1"/>
</dbReference>
<evidence type="ECO:0000256" key="6">
    <source>
        <dbReference type="ARBA" id="ARBA00023242"/>
    </source>
</evidence>
<accession>A0A0B2VPU8</accession>
<keyword evidence="3" id="KW-0678">Repressor</keyword>
<comment type="caution">
    <text evidence="7">The sequence shown here is derived from an EMBL/GenBank/DDBJ whole genome shotgun (WGS) entry which is preliminary data.</text>
</comment>
<dbReference type="GO" id="GO:0034244">
    <property type="term" value="P:negative regulation of transcription elongation by RNA polymerase II"/>
    <property type="evidence" value="ECO:0007669"/>
    <property type="project" value="TreeGrafter"/>
</dbReference>
<dbReference type="Proteomes" id="UP000031036">
    <property type="component" value="Unassembled WGS sequence"/>
</dbReference>
<sequence>MEEPDDYDEEAEPTEEEKKFMLEHCTRLLSLPDFVMEPQIVGILGSFFQCGGSPEMVVNSLSDNYYSLGQICNVLGDWMADLEGSRTSVDECYESTLSSLISKYFQPELADKIFEAEGGQGIEWLPELISHKPWRSLVYSLAEQYPHCLMLNFAVKLISDAGFQHEISNVNTAAQQLEIFSRVLLSAIDAVLAEHRRGPMTEAYEKAFAELVRVVCHSEHTYLYTQALLHVISEEEQGMAAAACAHISQALRMVAHEREQDTSALYVALLQSNDEQIAPNLIQAMHTMMNKKCLNPADITQLYQQYVSPNPPPIELIREPLFIDMLIDSLFAYDGVKVHTDHRPKYVYLLAYAACVGEKKKNGVRTQGRQELDTTRDAIERLVTLLESTDDLLKELNQLLYGIRLPVVAAGLLHYLRGNLLSDDVIGEPEPVHLVLLDQIATSHPNLHMRVFRVLCELYDRQSSMQEAAEVIMERQRNVIDRFVHLLSVGLALPVVEKVNRMFRDGQIDSSLVRYFAVEVLEIVAPPYSQDFIDAFLPIVSNQEIFDQNVHDKLPAAKEFIEQCTPTSS</sequence>
<name>A0A0B2VPU8_TOXCA</name>
<evidence type="ECO:0000256" key="4">
    <source>
        <dbReference type="ARBA" id="ARBA00023015"/>
    </source>
</evidence>
<gene>
    <name evidence="7" type="primary">Nelfcd</name>
    <name evidence="7" type="ORF">Tcan_08504</name>
</gene>
<keyword evidence="6" id="KW-0539">Nucleus</keyword>
<evidence type="ECO:0000256" key="3">
    <source>
        <dbReference type="ARBA" id="ARBA00022491"/>
    </source>
</evidence>
<comment type="subcellular location">
    <subcellularLocation>
        <location evidence="1">Nucleus</location>
    </subcellularLocation>
</comment>
<dbReference type="Pfam" id="PF04858">
    <property type="entry name" value="TH1"/>
    <property type="match status" value="1"/>
</dbReference>
<evidence type="ECO:0000313" key="7">
    <source>
        <dbReference type="EMBL" id="KHN83457.1"/>
    </source>
</evidence>
<dbReference type="GO" id="GO:0032021">
    <property type="term" value="C:NELF complex"/>
    <property type="evidence" value="ECO:0007669"/>
    <property type="project" value="TreeGrafter"/>
</dbReference>